<evidence type="ECO:0000313" key="1">
    <source>
        <dbReference type="EMBL" id="CCD34164.1"/>
    </source>
</evidence>
<reference evidence="2" key="1">
    <citation type="journal article" date="2011" name="PLoS Genet.">
        <title>Genomic analysis of the necrotrophic fungal pathogens Sclerotinia sclerotiorum and Botrytis cinerea.</title>
        <authorList>
            <person name="Amselem J."/>
            <person name="Cuomo C.A."/>
            <person name="van Kan J.A."/>
            <person name="Viaud M."/>
            <person name="Benito E.P."/>
            <person name="Couloux A."/>
            <person name="Coutinho P.M."/>
            <person name="de Vries R.P."/>
            <person name="Dyer P.S."/>
            <person name="Fillinger S."/>
            <person name="Fournier E."/>
            <person name="Gout L."/>
            <person name="Hahn M."/>
            <person name="Kohn L."/>
            <person name="Lapalu N."/>
            <person name="Plummer K.M."/>
            <person name="Pradier J.M."/>
            <person name="Quevillon E."/>
            <person name="Sharon A."/>
            <person name="Simon A."/>
            <person name="ten Have A."/>
            <person name="Tudzynski B."/>
            <person name="Tudzynski P."/>
            <person name="Wincker P."/>
            <person name="Andrew M."/>
            <person name="Anthouard V."/>
            <person name="Beever R.E."/>
            <person name="Beffa R."/>
            <person name="Benoit I."/>
            <person name="Bouzid O."/>
            <person name="Brault B."/>
            <person name="Chen Z."/>
            <person name="Choquer M."/>
            <person name="Collemare J."/>
            <person name="Cotton P."/>
            <person name="Danchin E.G."/>
            <person name="Da Silva C."/>
            <person name="Gautier A."/>
            <person name="Giraud C."/>
            <person name="Giraud T."/>
            <person name="Gonzalez C."/>
            <person name="Grossetete S."/>
            <person name="Guldener U."/>
            <person name="Henrissat B."/>
            <person name="Howlett B.J."/>
            <person name="Kodira C."/>
            <person name="Kretschmer M."/>
            <person name="Lappartient A."/>
            <person name="Leroch M."/>
            <person name="Levis C."/>
            <person name="Mauceli E."/>
            <person name="Neuveglise C."/>
            <person name="Oeser B."/>
            <person name="Pearson M."/>
            <person name="Poulain J."/>
            <person name="Poussereau N."/>
            <person name="Quesneville H."/>
            <person name="Rascle C."/>
            <person name="Schumacher J."/>
            <person name="Segurens B."/>
            <person name="Sexton A."/>
            <person name="Silva E."/>
            <person name="Sirven C."/>
            <person name="Soanes D.M."/>
            <person name="Talbot N.J."/>
            <person name="Templeton M."/>
            <person name="Yandava C."/>
            <person name="Yarden O."/>
            <person name="Zeng Q."/>
            <person name="Rollins J.A."/>
            <person name="Lebrun M.H."/>
            <person name="Dickman M."/>
        </authorList>
    </citation>
    <scope>NUCLEOTIDE SEQUENCE [LARGE SCALE GENOMIC DNA]</scope>
    <source>
        <strain evidence="2">T4</strain>
    </source>
</reference>
<protein>
    <submittedName>
        <fullName evidence="1">Uncharacterized protein</fullName>
    </submittedName>
</protein>
<gene>
    <name evidence="1" type="ORF">BofuT4_uP105070.1</name>
</gene>
<proteinExistence type="predicted"/>
<sequence>MLRCKAAPIVTFLLPLLQHPHITPSALFPTTFPPPVFSLSRIRYIKCCCQLVEKGGLKAKNLKNSHNNMIV</sequence>
<accession>G2YAC3</accession>
<dbReference type="EMBL" id="FQ790303">
    <property type="protein sequence ID" value="CCD34164.1"/>
    <property type="molecule type" value="Genomic_DNA"/>
</dbReference>
<organism evidence="1 2">
    <name type="scientific">Botryotinia fuckeliana (strain T4)</name>
    <name type="common">Noble rot fungus</name>
    <name type="synonym">Botrytis cinerea</name>
    <dbReference type="NCBI Taxonomy" id="999810"/>
    <lineage>
        <taxon>Eukaryota</taxon>
        <taxon>Fungi</taxon>
        <taxon>Dikarya</taxon>
        <taxon>Ascomycota</taxon>
        <taxon>Pezizomycotina</taxon>
        <taxon>Leotiomycetes</taxon>
        <taxon>Helotiales</taxon>
        <taxon>Sclerotiniaceae</taxon>
        <taxon>Botrytis</taxon>
    </lineage>
</organism>
<dbReference type="Proteomes" id="UP000008177">
    <property type="component" value="Unplaced contigs"/>
</dbReference>
<name>G2YAC3_BOTF4</name>
<dbReference type="HOGENOM" id="CLU_2739718_0_0_1"/>
<dbReference type="AlphaFoldDB" id="G2YAC3"/>
<dbReference type="InParanoid" id="G2YAC3"/>
<evidence type="ECO:0000313" key="2">
    <source>
        <dbReference type="Proteomes" id="UP000008177"/>
    </source>
</evidence>